<dbReference type="Pfam" id="PF17039">
    <property type="entry name" value="Glyco_tran_10_N"/>
    <property type="match status" value="1"/>
</dbReference>
<sequence>LRMSYALNVIQDQQKRFSKIIASTRYFHWSLSGRSRKSACSDRCDVFDRSELPEEEADVIVFHFRNLHWDMNMPLPKMRRPDQIYVSFLKEAPAHAGSPIKDFQFATNFFNATVDYRINNFTYSDQSFFTPVVTEEDRKQMRPLSEEDFNEIIKRKTNHVLAIISNCDDKSGRLKYISELSKLINVTKTGWCYGRRISAERQEELIKSHFFVIAFENIACKDYATEKFWRIEKDIVPIVLRRWILKPKARIEQVHQCDKDRWLLWKTNISRERGGVN</sequence>
<keyword evidence="8" id="KW-1133">Transmembrane helix</keyword>
<evidence type="ECO:0000256" key="8">
    <source>
        <dbReference type="ARBA" id="ARBA00022989"/>
    </source>
</evidence>
<comment type="pathway">
    <text evidence="2">Protein modification; protein glycosylation.</text>
</comment>
<dbReference type="EC" id="2.4.1.-" evidence="12"/>
<evidence type="ECO:0000256" key="9">
    <source>
        <dbReference type="ARBA" id="ARBA00023034"/>
    </source>
</evidence>
<dbReference type="SUPFAM" id="SSF53756">
    <property type="entry name" value="UDP-Glycosyltransferase/glycogen phosphorylase"/>
    <property type="match status" value="1"/>
</dbReference>
<evidence type="ECO:0000256" key="12">
    <source>
        <dbReference type="RuleBase" id="RU003832"/>
    </source>
</evidence>
<dbReference type="GO" id="GO:0008417">
    <property type="term" value="F:fucosyltransferase activity"/>
    <property type="evidence" value="ECO:0007669"/>
    <property type="project" value="InterPro"/>
</dbReference>
<keyword evidence="6 12" id="KW-0812">Transmembrane</keyword>
<feature type="domain" description="Fucosyltransferase C-terminal" evidence="13">
    <location>
        <begin position="154"/>
        <end position="241"/>
    </location>
</feature>
<evidence type="ECO:0000259" key="13">
    <source>
        <dbReference type="Pfam" id="PF00852"/>
    </source>
</evidence>
<dbReference type="InterPro" id="IPR031481">
    <property type="entry name" value="Glyco_tran_10_N"/>
</dbReference>
<keyword evidence="9 12" id="KW-0333">Golgi apparatus</keyword>
<dbReference type="InterPro" id="IPR038577">
    <property type="entry name" value="GT10-like_C_sf"/>
</dbReference>
<dbReference type="Gene3D" id="3.40.50.11660">
    <property type="entry name" value="Glycosyl transferase family 10, C-terminal domain"/>
    <property type="match status" value="1"/>
</dbReference>
<evidence type="ECO:0000256" key="7">
    <source>
        <dbReference type="ARBA" id="ARBA00022968"/>
    </source>
</evidence>
<comment type="caution">
    <text evidence="15">The sequence shown here is derived from an EMBL/GenBank/DDBJ whole genome shotgun (WGS) entry which is preliminary data.</text>
</comment>
<accession>A0AAV5T6L4</accession>
<dbReference type="PANTHER" id="PTHR48438">
    <property type="entry name" value="ALPHA-(1,3)-FUCOSYLTRANSFERASE C-RELATED"/>
    <property type="match status" value="1"/>
</dbReference>
<dbReference type="InterPro" id="IPR055270">
    <property type="entry name" value="Glyco_tran_10_C"/>
</dbReference>
<feature type="non-terminal residue" evidence="15">
    <location>
        <position position="277"/>
    </location>
</feature>
<feature type="non-terminal residue" evidence="15">
    <location>
        <position position="1"/>
    </location>
</feature>
<dbReference type="AlphaFoldDB" id="A0AAV5T6L4"/>
<keyword evidence="11" id="KW-0325">Glycoprotein</keyword>
<gene>
    <name evidence="15" type="ORF">PENTCL1PPCAC_10135</name>
</gene>
<evidence type="ECO:0000313" key="15">
    <source>
        <dbReference type="EMBL" id="GMS87960.1"/>
    </source>
</evidence>
<evidence type="ECO:0000256" key="3">
    <source>
        <dbReference type="ARBA" id="ARBA00008919"/>
    </source>
</evidence>
<evidence type="ECO:0000259" key="14">
    <source>
        <dbReference type="Pfam" id="PF17039"/>
    </source>
</evidence>
<dbReference type="InterPro" id="IPR001503">
    <property type="entry name" value="Glyco_trans_10"/>
</dbReference>
<evidence type="ECO:0000256" key="2">
    <source>
        <dbReference type="ARBA" id="ARBA00004922"/>
    </source>
</evidence>
<keyword evidence="7" id="KW-0735">Signal-anchor</keyword>
<dbReference type="Proteomes" id="UP001432027">
    <property type="component" value="Unassembled WGS sequence"/>
</dbReference>
<reference evidence="15" key="1">
    <citation type="submission" date="2023-10" db="EMBL/GenBank/DDBJ databases">
        <title>Genome assembly of Pristionchus species.</title>
        <authorList>
            <person name="Yoshida K."/>
            <person name="Sommer R.J."/>
        </authorList>
    </citation>
    <scope>NUCLEOTIDE SEQUENCE</scope>
    <source>
        <strain evidence="15">RS0144</strain>
    </source>
</reference>
<evidence type="ECO:0000256" key="6">
    <source>
        <dbReference type="ARBA" id="ARBA00022692"/>
    </source>
</evidence>
<dbReference type="PANTHER" id="PTHR48438:SF1">
    <property type="entry name" value="ALPHA-(1,3)-FUCOSYLTRANSFERASE C-RELATED"/>
    <property type="match status" value="1"/>
</dbReference>
<evidence type="ECO:0000256" key="1">
    <source>
        <dbReference type="ARBA" id="ARBA00004447"/>
    </source>
</evidence>
<evidence type="ECO:0000256" key="5">
    <source>
        <dbReference type="ARBA" id="ARBA00022679"/>
    </source>
</evidence>
<evidence type="ECO:0000313" key="16">
    <source>
        <dbReference type="Proteomes" id="UP001432027"/>
    </source>
</evidence>
<organism evidence="15 16">
    <name type="scientific">Pristionchus entomophagus</name>
    <dbReference type="NCBI Taxonomy" id="358040"/>
    <lineage>
        <taxon>Eukaryota</taxon>
        <taxon>Metazoa</taxon>
        <taxon>Ecdysozoa</taxon>
        <taxon>Nematoda</taxon>
        <taxon>Chromadorea</taxon>
        <taxon>Rhabditida</taxon>
        <taxon>Rhabditina</taxon>
        <taxon>Diplogasteromorpha</taxon>
        <taxon>Diplogasteroidea</taxon>
        <taxon>Neodiplogasteridae</taxon>
        <taxon>Pristionchus</taxon>
    </lineage>
</organism>
<dbReference type="EMBL" id="BTSX01000003">
    <property type="protein sequence ID" value="GMS87960.1"/>
    <property type="molecule type" value="Genomic_DNA"/>
</dbReference>
<dbReference type="GO" id="GO:0032580">
    <property type="term" value="C:Golgi cisterna membrane"/>
    <property type="evidence" value="ECO:0007669"/>
    <property type="project" value="UniProtKB-SubCell"/>
</dbReference>
<comment type="similarity">
    <text evidence="3 12">Belongs to the glycosyltransferase 10 family.</text>
</comment>
<proteinExistence type="inferred from homology"/>
<evidence type="ECO:0000256" key="11">
    <source>
        <dbReference type="ARBA" id="ARBA00023180"/>
    </source>
</evidence>
<dbReference type="Pfam" id="PF00852">
    <property type="entry name" value="Glyco_transf_10"/>
    <property type="match status" value="1"/>
</dbReference>
<keyword evidence="16" id="KW-1185">Reference proteome</keyword>
<keyword evidence="4 12" id="KW-0328">Glycosyltransferase</keyword>
<feature type="domain" description="Fucosyltransferase N-terminal" evidence="14">
    <location>
        <begin position="29"/>
        <end position="119"/>
    </location>
</feature>
<evidence type="ECO:0000256" key="10">
    <source>
        <dbReference type="ARBA" id="ARBA00023136"/>
    </source>
</evidence>
<protein>
    <recommendedName>
        <fullName evidence="12">Fucosyltransferase</fullName>
        <ecNumber evidence="12">2.4.1.-</ecNumber>
    </recommendedName>
</protein>
<keyword evidence="5 12" id="KW-0808">Transferase</keyword>
<comment type="subcellular location">
    <subcellularLocation>
        <location evidence="1 12">Golgi apparatus</location>
        <location evidence="1 12">Golgi stack membrane</location>
        <topology evidence="1 12">Single-pass type II membrane protein</topology>
    </subcellularLocation>
</comment>
<name>A0AAV5T6L4_9BILA</name>
<evidence type="ECO:0000256" key="4">
    <source>
        <dbReference type="ARBA" id="ARBA00022676"/>
    </source>
</evidence>
<keyword evidence="10" id="KW-0472">Membrane</keyword>